<evidence type="ECO:0000313" key="3">
    <source>
        <dbReference type="Proteomes" id="UP001158576"/>
    </source>
</evidence>
<dbReference type="Proteomes" id="UP001158576">
    <property type="component" value="Chromosome PAR"/>
</dbReference>
<feature type="compositionally biased region" description="Basic and acidic residues" evidence="1">
    <location>
        <begin position="138"/>
        <end position="158"/>
    </location>
</feature>
<feature type="region of interest" description="Disordered" evidence="1">
    <location>
        <begin position="117"/>
        <end position="214"/>
    </location>
</feature>
<reference evidence="2 3" key="1">
    <citation type="submission" date="2021-04" db="EMBL/GenBank/DDBJ databases">
        <authorList>
            <person name="Bliznina A."/>
        </authorList>
    </citation>
    <scope>NUCLEOTIDE SEQUENCE [LARGE SCALE GENOMIC DNA]</scope>
</reference>
<evidence type="ECO:0000256" key="1">
    <source>
        <dbReference type="SAM" id="MobiDB-lite"/>
    </source>
</evidence>
<evidence type="ECO:0000313" key="2">
    <source>
        <dbReference type="EMBL" id="CAG5081576.1"/>
    </source>
</evidence>
<name>A0ABN7RRH9_OIKDI</name>
<feature type="compositionally biased region" description="Acidic residues" evidence="1">
    <location>
        <begin position="120"/>
        <end position="136"/>
    </location>
</feature>
<keyword evidence="3" id="KW-1185">Reference proteome</keyword>
<accession>A0ABN7RRH9</accession>
<organism evidence="2 3">
    <name type="scientific">Oikopleura dioica</name>
    <name type="common">Tunicate</name>
    <dbReference type="NCBI Taxonomy" id="34765"/>
    <lineage>
        <taxon>Eukaryota</taxon>
        <taxon>Metazoa</taxon>
        <taxon>Chordata</taxon>
        <taxon>Tunicata</taxon>
        <taxon>Appendicularia</taxon>
        <taxon>Copelata</taxon>
        <taxon>Oikopleuridae</taxon>
        <taxon>Oikopleura</taxon>
    </lineage>
</organism>
<gene>
    <name evidence="2" type="ORF">OKIOD_LOCUS1473</name>
</gene>
<proteinExistence type="predicted"/>
<protein>
    <submittedName>
        <fullName evidence="2">Oidioi.mRNA.OKI2018_I69.PAR.g9915.t1.cds</fullName>
    </submittedName>
</protein>
<dbReference type="EMBL" id="OU015568">
    <property type="protein sequence ID" value="CAG5081576.1"/>
    <property type="molecule type" value="Genomic_DNA"/>
</dbReference>
<sequence>MGSSSSKNTADPLNSTLPELESEQAFAKNKRQLEPDVIGAKLAAKAQVVAMFGQDAIYKDQQEKDQPPVYRHHPSPVKITPAKPDGKFYFVSVGSRRVQLPMYGKDLEFSEKVFKKENGIEDNEEEEDQKEEEPLPIEESKATKTEEIQTLQIEKENSKVSFNLENEMISPRDPEEMDFPIVPENEPEMPEISKENSKISDSLEESHPIPILVA</sequence>